<feature type="compositionally biased region" description="Polar residues" evidence="1">
    <location>
        <begin position="1"/>
        <end position="10"/>
    </location>
</feature>
<accession>A0AAD5WG15</accession>
<feature type="region of interest" description="Disordered" evidence="1">
    <location>
        <begin position="63"/>
        <end position="83"/>
    </location>
</feature>
<protein>
    <submittedName>
        <fullName evidence="2">Uncharacterized protein</fullName>
    </submittedName>
</protein>
<sequence>MRSTRGSNPTLVGRLASVRQRHSGVYDKNPGGKRKESKAATVCEQMRSTRGSNPTLVGRVASVRQRHSGVDGRKNGRRRKQRPYVSNCAQHTDRTRLLSDVWRPFDNFTAE</sequence>
<organism evidence="2 3">
    <name type="scientific">Parelaphostrongylus tenuis</name>
    <name type="common">Meningeal worm</name>
    <dbReference type="NCBI Taxonomy" id="148309"/>
    <lineage>
        <taxon>Eukaryota</taxon>
        <taxon>Metazoa</taxon>
        <taxon>Ecdysozoa</taxon>
        <taxon>Nematoda</taxon>
        <taxon>Chromadorea</taxon>
        <taxon>Rhabditida</taxon>
        <taxon>Rhabditina</taxon>
        <taxon>Rhabditomorpha</taxon>
        <taxon>Strongyloidea</taxon>
        <taxon>Metastrongylidae</taxon>
        <taxon>Parelaphostrongylus</taxon>
    </lineage>
</organism>
<comment type="caution">
    <text evidence="2">The sequence shown here is derived from an EMBL/GenBank/DDBJ whole genome shotgun (WGS) entry which is preliminary data.</text>
</comment>
<name>A0AAD5WG15_PARTN</name>
<feature type="region of interest" description="Disordered" evidence="1">
    <location>
        <begin position="1"/>
        <end position="40"/>
    </location>
</feature>
<evidence type="ECO:0000313" key="3">
    <source>
        <dbReference type="Proteomes" id="UP001196413"/>
    </source>
</evidence>
<dbReference type="AlphaFoldDB" id="A0AAD5WG15"/>
<gene>
    <name evidence="2" type="ORF">KIN20_029961</name>
</gene>
<evidence type="ECO:0000256" key="1">
    <source>
        <dbReference type="SAM" id="MobiDB-lite"/>
    </source>
</evidence>
<reference evidence="2" key="1">
    <citation type="submission" date="2021-06" db="EMBL/GenBank/DDBJ databases">
        <title>Parelaphostrongylus tenuis whole genome reference sequence.</title>
        <authorList>
            <person name="Garwood T.J."/>
            <person name="Larsen P.A."/>
            <person name="Fountain-Jones N.M."/>
            <person name="Garbe J.R."/>
            <person name="Macchietto M.G."/>
            <person name="Kania S.A."/>
            <person name="Gerhold R.W."/>
            <person name="Richards J.E."/>
            <person name="Wolf T.M."/>
        </authorList>
    </citation>
    <scope>NUCLEOTIDE SEQUENCE</scope>
    <source>
        <strain evidence="2">MNPRO001-30</strain>
        <tissue evidence="2">Meninges</tissue>
    </source>
</reference>
<keyword evidence="3" id="KW-1185">Reference proteome</keyword>
<proteinExistence type="predicted"/>
<evidence type="ECO:0000313" key="2">
    <source>
        <dbReference type="EMBL" id="KAJ1368705.1"/>
    </source>
</evidence>
<dbReference type="EMBL" id="JAHQIW010006276">
    <property type="protein sequence ID" value="KAJ1368705.1"/>
    <property type="molecule type" value="Genomic_DNA"/>
</dbReference>
<dbReference type="Proteomes" id="UP001196413">
    <property type="component" value="Unassembled WGS sequence"/>
</dbReference>